<dbReference type="InterPro" id="IPR002347">
    <property type="entry name" value="SDR_fam"/>
</dbReference>
<dbReference type="CDD" id="cd05233">
    <property type="entry name" value="SDR_c"/>
    <property type="match status" value="1"/>
</dbReference>
<dbReference type="EMBL" id="RJVJ01000003">
    <property type="protein sequence ID" value="ROR35332.1"/>
    <property type="molecule type" value="Genomic_DNA"/>
</dbReference>
<organism evidence="3 4">
    <name type="scientific">Kitasatospora cineracea</name>
    <dbReference type="NCBI Taxonomy" id="88074"/>
    <lineage>
        <taxon>Bacteria</taxon>
        <taxon>Bacillati</taxon>
        <taxon>Actinomycetota</taxon>
        <taxon>Actinomycetes</taxon>
        <taxon>Kitasatosporales</taxon>
        <taxon>Streptomycetaceae</taxon>
        <taxon>Kitasatospora</taxon>
    </lineage>
</organism>
<dbReference type="PRINTS" id="PR00080">
    <property type="entry name" value="SDRFAMILY"/>
</dbReference>
<dbReference type="Proteomes" id="UP000267408">
    <property type="component" value="Unassembled WGS sequence"/>
</dbReference>
<name>A0A8G1U9H8_9ACTN</name>
<evidence type="ECO:0000313" key="3">
    <source>
        <dbReference type="EMBL" id="ROR35332.1"/>
    </source>
</evidence>
<evidence type="ECO:0000256" key="1">
    <source>
        <dbReference type="ARBA" id="ARBA00006484"/>
    </source>
</evidence>
<dbReference type="Pfam" id="PF13561">
    <property type="entry name" value="adh_short_C2"/>
    <property type="match status" value="1"/>
</dbReference>
<evidence type="ECO:0000256" key="2">
    <source>
        <dbReference type="ARBA" id="ARBA00023002"/>
    </source>
</evidence>
<dbReference type="FunFam" id="3.40.50.720:FF:000084">
    <property type="entry name" value="Short-chain dehydrogenase reductase"/>
    <property type="match status" value="1"/>
</dbReference>
<dbReference type="AlphaFoldDB" id="A0A8G1U9H8"/>
<accession>A0A8G1U9H8</accession>
<dbReference type="Gene3D" id="3.40.50.720">
    <property type="entry name" value="NAD(P)-binding Rossmann-like Domain"/>
    <property type="match status" value="1"/>
</dbReference>
<keyword evidence="2" id="KW-0560">Oxidoreductase</keyword>
<dbReference type="GO" id="GO:0016491">
    <property type="term" value="F:oxidoreductase activity"/>
    <property type="evidence" value="ECO:0007669"/>
    <property type="project" value="UniProtKB-KW"/>
</dbReference>
<dbReference type="RefSeq" id="WP_123563597.1">
    <property type="nucleotide sequence ID" value="NZ_RJVJ01000003.1"/>
</dbReference>
<dbReference type="OrthoDB" id="8959163at2"/>
<protein>
    <submittedName>
        <fullName evidence="3">NAD(P)-dependent dehydrogenase (Short-subunit alcohol dehydrogenase family)</fullName>
    </submittedName>
</protein>
<evidence type="ECO:0000313" key="4">
    <source>
        <dbReference type="Proteomes" id="UP000267408"/>
    </source>
</evidence>
<reference evidence="3 4" key="1">
    <citation type="submission" date="2018-11" db="EMBL/GenBank/DDBJ databases">
        <title>Sequencing the genomes of 1000 actinobacteria strains.</title>
        <authorList>
            <person name="Klenk H.-P."/>
        </authorList>
    </citation>
    <scope>NUCLEOTIDE SEQUENCE [LARGE SCALE GENOMIC DNA]</scope>
    <source>
        <strain evidence="3 4">DSM 44780</strain>
    </source>
</reference>
<sequence>MKLGLDGRTALVTGAGRGIGLAVARALAAEGVRVVGATRTATPELAEVAAAVVLADLGTAQGAAGAVRQAVDAVGGIDLLVNNVGAGDADQLVLGSVLDVPDEQWQAMLDLNLFSAVRTTRAALPSLLERGGAIVNVSSINGRIPSGSPVGYAEAKAALNQFGKRLSEELAPRGVRVNTVSPGPTATALWTDPAGYGGRLADSLGVPHEALLADLPAQAGTASGRLTGPEEVADLVVFLLSDRAANIHGADHVIDGGTLKAA</sequence>
<dbReference type="SUPFAM" id="SSF51735">
    <property type="entry name" value="NAD(P)-binding Rossmann-fold domains"/>
    <property type="match status" value="1"/>
</dbReference>
<dbReference type="PRINTS" id="PR00081">
    <property type="entry name" value="GDHRDH"/>
</dbReference>
<proteinExistence type="inferred from homology"/>
<dbReference type="PANTHER" id="PTHR42879">
    <property type="entry name" value="3-OXOACYL-(ACYL-CARRIER-PROTEIN) REDUCTASE"/>
    <property type="match status" value="1"/>
</dbReference>
<comment type="similarity">
    <text evidence="1">Belongs to the short-chain dehydrogenases/reductases (SDR) family.</text>
</comment>
<gene>
    <name evidence="3" type="ORF">EDD39_6989</name>
</gene>
<dbReference type="InterPro" id="IPR050259">
    <property type="entry name" value="SDR"/>
</dbReference>
<comment type="caution">
    <text evidence="3">The sequence shown here is derived from an EMBL/GenBank/DDBJ whole genome shotgun (WGS) entry which is preliminary data.</text>
</comment>
<dbReference type="InterPro" id="IPR036291">
    <property type="entry name" value="NAD(P)-bd_dom_sf"/>
</dbReference>